<feature type="transmembrane region" description="Helical" evidence="2">
    <location>
        <begin position="222"/>
        <end position="238"/>
    </location>
</feature>
<evidence type="ECO:0000259" key="3">
    <source>
        <dbReference type="Pfam" id="PF04536"/>
    </source>
</evidence>
<feature type="transmembrane region" description="Helical" evidence="2">
    <location>
        <begin position="417"/>
        <end position="435"/>
    </location>
</feature>
<feature type="compositionally biased region" description="Low complexity" evidence="1">
    <location>
        <begin position="499"/>
        <end position="528"/>
    </location>
</feature>
<dbReference type="Proteomes" id="UP000297918">
    <property type="component" value="Unassembled WGS sequence"/>
</dbReference>
<organism evidence="4 6">
    <name type="scientific">Leptospira bourretii</name>
    <dbReference type="NCBI Taxonomy" id="2484962"/>
    <lineage>
        <taxon>Bacteria</taxon>
        <taxon>Pseudomonadati</taxon>
        <taxon>Spirochaetota</taxon>
        <taxon>Spirochaetia</taxon>
        <taxon>Leptospirales</taxon>
        <taxon>Leptospiraceae</taxon>
        <taxon>Leptospira</taxon>
    </lineage>
</organism>
<keyword evidence="2" id="KW-0812">Transmembrane</keyword>
<feature type="transmembrane region" description="Helical" evidence="2">
    <location>
        <begin position="332"/>
        <end position="350"/>
    </location>
</feature>
<dbReference type="EMBL" id="RQFM01000022">
    <property type="protein sequence ID" value="TGK85419.1"/>
    <property type="molecule type" value="Genomic_DNA"/>
</dbReference>
<dbReference type="AlphaFoldDB" id="A0A4R9IQH4"/>
<keyword evidence="2" id="KW-1133">Transmembrane helix</keyword>
<reference evidence="6 7" key="2">
    <citation type="journal article" date="2019" name="PLoS Negl. Trop. Dis.">
        <title>Revisiting the worldwide diversity of Leptospira species in the environment.</title>
        <authorList>
            <person name="Vincent A.T."/>
            <person name="Schiettekatte O."/>
            <person name="Bourhy P."/>
            <person name="Veyrier F.J."/>
            <person name="Picardeau M."/>
        </authorList>
    </citation>
    <scope>NUCLEOTIDE SEQUENCE [LARGE SCALE GENOMIC DNA]</scope>
    <source>
        <strain evidence="4 6">201800280</strain>
        <strain evidence="7">201800281</strain>
    </source>
</reference>
<dbReference type="PANTHER" id="PTHR30373">
    <property type="entry name" value="UPF0603 PROTEIN YGCG"/>
    <property type="match status" value="1"/>
</dbReference>
<feature type="transmembrane region" description="Helical" evidence="2">
    <location>
        <begin position="447"/>
        <end position="467"/>
    </location>
</feature>
<dbReference type="OrthoDB" id="9810918at2"/>
<evidence type="ECO:0000256" key="2">
    <source>
        <dbReference type="SAM" id="Phobius"/>
    </source>
</evidence>
<sequence>MKFTRKIWIFLGIGCFFISSLFSQRLLAKEVRVLTNHLTDEVGILSLGNQSQIQNILSGIETKTSAQVYVYIIPSLEGENLESYSLAVAEKSQLGQKGKDNGVLVLLSTGDRKVRIEVGYGLEETLTDVLCNRIIRNVMIPEFKKGEMAIGLMAGVRAIETILYGNQENNSALSSDYPEGIGMALSNESTPKNIAFAFGILIITWIIYFVLNENKFFKGKKWLEVLYGLVVFICLWYFFPDALFYFFCLGLIAGNLYLLYGIWTPLSYLYSFLSILFWIPFLHLTFKTDFQVLYWVFGIIGFLSFAIKIFSDDVITKKFNQIAKGWGMSPKGLFLHIISFLTFAFTIFSIGNGERMVYILFYQGLILFSIYGLGFQSFHFKPVHFFIVIVLWLCLIAGFVIYLPGTGENTKTYNLEIMVIWFQWFLCLVGGFILTKSIEVSSWKYRFLKYAFIAFVWTLGFSFHSFLGYSESRFGFIFLFSYGALLVLHFLYVVANESGSGSYSSSSRYGSSSSSSYSSSSGYSSSSSSGGGGGGFGGGGSSGSW</sequence>
<dbReference type="PANTHER" id="PTHR30373:SF2">
    <property type="entry name" value="UPF0603 PROTEIN YGCG"/>
    <property type="match status" value="1"/>
</dbReference>
<evidence type="ECO:0000313" key="4">
    <source>
        <dbReference type="EMBL" id="TGK85419.1"/>
    </source>
</evidence>
<reference evidence="5" key="1">
    <citation type="submission" date="2018-10" db="EMBL/GenBank/DDBJ databases">
        <authorList>
            <person name="Vincent A.T."/>
            <person name="Schiettekatte O."/>
            <person name="Bourhy P."/>
            <person name="Veyrier F.J."/>
            <person name="Picardeau M."/>
        </authorList>
    </citation>
    <scope>NUCLEOTIDE SEQUENCE</scope>
    <source>
        <strain evidence="5">201800281</strain>
    </source>
</reference>
<feature type="compositionally biased region" description="Gly residues" evidence="1">
    <location>
        <begin position="529"/>
        <end position="545"/>
    </location>
</feature>
<accession>A0A4R9IQH4</accession>
<evidence type="ECO:0000313" key="6">
    <source>
        <dbReference type="Proteomes" id="UP000297394"/>
    </source>
</evidence>
<feature type="transmembrane region" description="Helical" evidence="2">
    <location>
        <begin position="473"/>
        <end position="495"/>
    </location>
</feature>
<feature type="transmembrane region" description="Helical" evidence="2">
    <location>
        <begin position="292"/>
        <end position="311"/>
    </location>
</feature>
<feature type="transmembrane region" description="Helical" evidence="2">
    <location>
        <begin position="356"/>
        <end position="373"/>
    </location>
</feature>
<dbReference type="InterPro" id="IPR007621">
    <property type="entry name" value="TPM_dom"/>
</dbReference>
<dbReference type="EMBL" id="RQFL01000014">
    <property type="protein sequence ID" value="TGK92658.1"/>
    <property type="molecule type" value="Genomic_DNA"/>
</dbReference>
<dbReference type="Gene3D" id="3.10.310.50">
    <property type="match status" value="1"/>
</dbReference>
<evidence type="ECO:0000313" key="5">
    <source>
        <dbReference type="EMBL" id="TGK92658.1"/>
    </source>
</evidence>
<dbReference type="Proteomes" id="UP000297394">
    <property type="component" value="Unassembled WGS sequence"/>
</dbReference>
<feature type="transmembrane region" description="Helical" evidence="2">
    <location>
        <begin position="385"/>
        <end position="405"/>
    </location>
</feature>
<feature type="domain" description="TPM" evidence="3">
    <location>
        <begin position="39"/>
        <end position="161"/>
    </location>
</feature>
<feature type="region of interest" description="Disordered" evidence="1">
    <location>
        <begin position="499"/>
        <end position="545"/>
    </location>
</feature>
<comment type="caution">
    <text evidence="4">The sequence shown here is derived from an EMBL/GenBank/DDBJ whole genome shotgun (WGS) entry which is preliminary data.</text>
</comment>
<name>A0A4R9IQH4_9LEPT</name>
<dbReference type="Pfam" id="PF04536">
    <property type="entry name" value="TPM_phosphatase"/>
    <property type="match status" value="1"/>
</dbReference>
<feature type="transmembrane region" description="Helical" evidence="2">
    <location>
        <begin position="193"/>
        <end position="210"/>
    </location>
</feature>
<gene>
    <name evidence="4" type="ORF">EHQ23_12265</name>
    <name evidence="5" type="ORF">EHQ26_08625</name>
</gene>
<evidence type="ECO:0000313" key="7">
    <source>
        <dbReference type="Proteomes" id="UP000297918"/>
    </source>
</evidence>
<evidence type="ECO:0000256" key="1">
    <source>
        <dbReference type="SAM" id="MobiDB-lite"/>
    </source>
</evidence>
<feature type="transmembrane region" description="Helical" evidence="2">
    <location>
        <begin position="268"/>
        <end position="286"/>
    </location>
</feature>
<keyword evidence="2" id="KW-0472">Membrane</keyword>
<dbReference type="RefSeq" id="WP_135749182.1">
    <property type="nucleotide sequence ID" value="NZ_RQFL01000014.1"/>
</dbReference>
<proteinExistence type="predicted"/>
<keyword evidence="7" id="KW-1185">Reference proteome</keyword>
<protein>
    <submittedName>
        <fullName evidence="4">TPM domain-containing protein</fullName>
    </submittedName>
</protein>